<organism evidence="1 2">
    <name type="scientific">Micavibrio aeruginosavorus EPB</name>
    <dbReference type="NCBI Taxonomy" id="349215"/>
    <lineage>
        <taxon>Bacteria</taxon>
        <taxon>Pseudomonadati</taxon>
        <taxon>Bdellovibrionota</taxon>
        <taxon>Bdellovibrionia</taxon>
        <taxon>Bdellovibrionales</taxon>
        <taxon>Pseudobdellovibrionaceae</taxon>
        <taxon>Micavibrio</taxon>
    </lineage>
</organism>
<dbReference type="STRING" id="349215.A11S_2391"/>
<proteinExistence type="predicted"/>
<dbReference type="EMBL" id="CP003538">
    <property type="protein sequence ID" value="AGH99185.1"/>
    <property type="molecule type" value="Genomic_DNA"/>
</dbReference>
<accession>M4VKZ3</accession>
<dbReference type="AlphaFoldDB" id="M4VKZ3"/>
<name>M4VKZ3_9BACT</name>
<reference evidence="1 2" key="1">
    <citation type="journal article" date="2013" name="ISME J.">
        <title>By their genes ye shall know them: genomic signatures of predatory bacteria.</title>
        <authorList>
            <person name="Pasternak Z."/>
            <person name="Pietrokovski S."/>
            <person name="Rotem O."/>
            <person name="Gophna U."/>
            <person name="Lurie-Weinberger M.N."/>
            <person name="Jurkevitch E."/>
        </authorList>
    </citation>
    <scope>NUCLEOTIDE SEQUENCE [LARGE SCALE GENOMIC DNA]</scope>
    <source>
        <strain evidence="1">EPB</strain>
    </source>
</reference>
<dbReference type="KEGG" id="man:A11S_2391"/>
<dbReference type="Proteomes" id="UP000011932">
    <property type="component" value="Chromosome"/>
</dbReference>
<evidence type="ECO:0000313" key="1">
    <source>
        <dbReference type="EMBL" id="AGH99185.1"/>
    </source>
</evidence>
<gene>
    <name evidence="1" type="ORF">A11S_2391</name>
</gene>
<evidence type="ECO:0000313" key="2">
    <source>
        <dbReference type="Proteomes" id="UP000011932"/>
    </source>
</evidence>
<sequence>MAGRISAFPGCCGFATFRMLFLKITLLDKGFKKCAQV</sequence>
<dbReference type="HOGENOM" id="CLU_3345913_0_0_5"/>
<protein>
    <submittedName>
        <fullName evidence="1">Uncharacterized protein</fullName>
    </submittedName>
</protein>